<organism evidence="2 3">
    <name type="scientific">Enterovirga aerilata</name>
    <dbReference type="NCBI Taxonomy" id="2730920"/>
    <lineage>
        <taxon>Bacteria</taxon>
        <taxon>Pseudomonadati</taxon>
        <taxon>Pseudomonadota</taxon>
        <taxon>Alphaproteobacteria</taxon>
        <taxon>Hyphomicrobiales</taxon>
        <taxon>Methylobacteriaceae</taxon>
        <taxon>Enterovirga</taxon>
    </lineage>
</organism>
<proteinExistence type="predicted"/>
<dbReference type="InterPro" id="IPR010839">
    <property type="entry name" value="AtuA_N"/>
</dbReference>
<dbReference type="AlphaFoldDB" id="A0A849I973"/>
<dbReference type="Proteomes" id="UP000564885">
    <property type="component" value="Unassembled WGS sequence"/>
</dbReference>
<evidence type="ECO:0000313" key="3">
    <source>
        <dbReference type="Proteomes" id="UP000564885"/>
    </source>
</evidence>
<comment type="caution">
    <text evidence="2">The sequence shown here is derived from an EMBL/GenBank/DDBJ whole genome shotgun (WGS) entry which is preliminary data.</text>
</comment>
<dbReference type="PANTHER" id="PTHR47472">
    <property type="entry name" value="PROPIONYL-COA CARBOXYLASE"/>
    <property type="match status" value="1"/>
</dbReference>
<dbReference type="RefSeq" id="WP_171218949.1">
    <property type="nucleotide sequence ID" value="NZ_JABEPP010000003.1"/>
</dbReference>
<reference evidence="2 3" key="1">
    <citation type="submission" date="2020-04" db="EMBL/GenBank/DDBJ databases">
        <title>Enterovirga sp. isolate from soil.</title>
        <authorList>
            <person name="Chea S."/>
            <person name="Kim D.-U."/>
        </authorList>
    </citation>
    <scope>NUCLEOTIDE SEQUENCE [LARGE SCALE GENOMIC DNA]</scope>
    <source>
        <strain evidence="2 3">DB1703</strain>
    </source>
</reference>
<accession>A0A849I973</accession>
<evidence type="ECO:0000313" key="2">
    <source>
        <dbReference type="EMBL" id="NNM72835.1"/>
    </source>
</evidence>
<evidence type="ECO:0000259" key="1">
    <source>
        <dbReference type="Pfam" id="PF07287"/>
    </source>
</evidence>
<keyword evidence="3" id="KW-1185">Reference proteome</keyword>
<protein>
    <submittedName>
        <fullName evidence="2">DUF1446 domain-containing protein</fullName>
    </submittedName>
</protein>
<dbReference type="Pfam" id="PF07287">
    <property type="entry name" value="AtuA"/>
    <property type="match status" value="1"/>
</dbReference>
<feature type="domain" description="Acyclic terpene utilisation N-terminal" evidence="1">
    <location>
        <begin position="4"/>
        <end position="439"/>
    </location>
</feature>
<dbReference type="EMBL" id="JABEPP010000003">
    <property type="protein sequence ID" value="NNM72835.1"/>
    <property type="molecule type" value="Genomic_DNA"/>
</dbReference>
<sequence length="445" mass="46540">MRQVRIGAGAGYSGDRIEPAVELAEIGDLDYLVFECLAERTIALAQQARLKDPKGGYDPLLETRMRAVLPACHARRTRIVTNMGAANPLAAAEKIREIARELGLAGLKVAAVLGDDVFDLLRGSDLPLEEMEGTVADLGNRIVSANAYLGAGPIAEALAAGAQVVVTGRAADPALFLGPLMHEFGWALSDHEALGRGTLVGHLLECAGQVTGGYFADPGFKDVPDLARLGFPIGEVSEDGSVVVTKVEGSGGRVTPATVKEQLLYEILDPARYLQPDVVADFTAVEIRETGPDRVKVGGGRGRPPTGKLKVSIGTIEGFIGEGQISYAGPGAEARGRLALEIVRERLALTGVAASELRFDLIGLNALHGAGRAQGSEPYEVRVRVAGRTDSLAEAIRIGNEVETLYTNGPAGGGGVAKSAREVLGIVSTLIPAESVTPSLYILEA</sequence>
<name>A0A849I973_9HYPH</name>
<gene>
    <name evidence="2" type="ORF">HJG44_10655</name>
</gene>
<dbReference type="PANTHER" id="PTHR47472:SF1">
    <property type="entry name" value="DUF1446-DOMAIN-CONTAINING PROTEIN"/>
    <property type="match status" value="1"/>
</dbReference>